<keyword evidence="6 10" id="KW-0238">DNA-binding</keyword>
<evidence type="ECO:0000256" key="6">
    <source>
        <dbReference type="ARBA" id="ARBA00023125"/>
    </source>
</evidence>
<dbReference type="PROSITE" id="PS51843">
    <property type="entry name" value="NR_LBD"/>
    <property type="match status" value="1"/>
</dbReference>
<dbReference type="PRINTS" id="PR00047">
    <property type="entry name" value="STROIDFINGER"/>
</dbReference>
<dbReference type="PRINTS" id="PR00545">
    <property type="entry name" value="RETINOIDXR"/>
</dbReference>
<evidence type="ECO:0000256" key="9">
    <source>
        <dbReference type="ARBA" id="ARBA00023242"/>
    </source>
</evidence>
<dbReference type="GO" id="GO:0043565">
    <property type="term" value="F:sequence-specific DNA binding"/>
    <property type="evidence" value="ECO:0007669"/>
    <property type="project" value="InterPro"/>
</dbReference>
<dbReference type="Pfam" id="PF00105">
    <property type="entry name" value="zf-C4"/>
    <property type="match status" value="1"/>
</dbReference>
<feature type="signal peptide" evidence="12">
    <location>
        <begin position="1"/>
        <end position="24"/>
    </location>
</feature>
<dbReference type="SUPFAM" id="SSF48508">
    <property type="entry name" value="Nuclear receptor ligand-binding domain"/>
    <property type="match status" value="1"/>
</dbReference>
<comment type="similarity">
    <text evidence="1">Belongs to the nuclear hormone receptor family. NR2 subfamily.</text>
</comment>
<evidence type="ECO:0000256" key="1">
    <source>
        <dbReference type="ARBA" id="ARBA00006421"/>
    </source>
</evidence>
<evidence type="ECO:0000313" key="16">
    <source>
        <dbReference type="Proteomes" id="UP000694700"/>
    </source>
</evidence>
<feature type="chain" id="PRO_5034436868" evidence="12">
    <location>
        <begin position="25"/>
        <end position="405"/>
    </location>
</feature>
<dbReference type="GO" id="GO:0003707">
    <property type="term" value="F:nuclear steroid receptor activity"/>
    <property type="evidence" value="ECO:0007669"/>
    <property type="project" value="InterPro"/>
</dbReference>
<keyword evidence="7 10" id="KW-0804">Transcription</keyword>
<keyword evidence="3 10" id="KW-0863">Zinc-finger</keyword>
<dbReference type="InterPro" id="IPR000536">
    <property type="entry name" value="Nucl_hrmn_rcpt_lig-bd"/>
</dbReference>
<evidence type="ECO:0000259" key="13">
    <source>
        <dbReference type="PROSITE" id="PS51030"/>
    </source>
</evidence>
<dbReference type="PROSITE" id="PS51030">
    <property type="entry name" value="NUCLEAR_REC_DBD_2"/>
    <property type="match status" value="1"/>
</dbReference>
<gene>
    <name evidence="15" type="primary">LOC109111036</name>
</gene>
<dbReference type="PANTHER" id="PTHR24083">
    <property type="entry name" value="NUCLEAR HORMONE RECEPTOR"/>
    <property type="match status" value="1"/>
</dbReference>
<dbReference type="FunFam" id="1.10.565.10:FF:000002">
    <property type="entry name" value="Retinoic acid receptor RXR-alpha"/>
    <property type="match status" value="1"/>
</dbReference>
<keyword evidence="12" id="KW-0732">Signal</keyword>
<dbReference type="Gene3D" id="1.10.565.10">
    <property type="entry name" value="Retinoid X Receptor"/>
    <property type="match status" value="1"/>
</dbReference>
<dbReference type="Ensembl" id="ENSCCRT00015043220.1">
    <property type="protein sequence ID" value="ENSCCRP00015041806.1"/>
    <property type="gene ID" value="ENSCCRG00015016679.1"/>
</dbReference>
<evidence type="ECO:0000256" key="5">
    <source>
        <dbReference type="ARBA" id="ARBA00023015"/>
    </source>
</evidence>
<evidence type="ECO:0000259" key="14">
    <source>
        <dbReference type="PROSITE" id="PS51843"/>
    </source>
</evidence>
<evidence type="ECO:0000256" key="8">
    <source>
        <dbReference type="ARBA" id="ARBA00023170"/>
    </source>
</evidence>
<dbReference type="Pfam" id="PF00104">
    <property type="entry name" value="Hormone_recep"/>
    <property type="match status" value="1"/>
</dbReference>
<evidence type="ECO:0000256" key="2">
    <source>
        <dbReference type="ARBA" id="ARBA00022723"/>
    </source>
</evidence>
<dbReference type="PROSITE" id="PS00031">
    <property type="entry name" value="NUCLEAR_REC_DBD_1"/>
    <property type="match status" value="1"/>
</dbReference>
<dbReference type="CDD" id="cd06943">
    <property type="entry name" value="NR_LBD_RXR_like"/>
    <property type="match status" value="1"/>
</dbReference>
<evidence type="ECO:0000256" key="3">
    <source>
        <dbReference type="ARBA" id="ARBA00022771"/>
    </source>
</evidence>
<feature type="compositionally biased region" description="Basic and acidic residues" evidence="11">
    <location>
        <begin position="143"/>
        <end position="155"/>
    </location>
</feature>
<evidence type="ECO:0000256" key="11">
    <source>
        <dbReference type="SAM" id="MobiDB-lite"/>
    </source>
</evidence>
<accession>A0A8C1YZI6</accession>
<keyword evidence="2 10" id="KW-0479">Metal-binding</keyword>
<dbReference type="InterPro" id="IPR035500">
    <property type="entry name" value="NHR-like_dom_sf"/>
</dbReference>
<dbReference type="InterPro" id="IPR001723">
    <property type="entry name" value="Nuclear_hrmn_rcpt"/>
</dbReference>
<dbReference type="InterPro" id="IPR050274">
    <property type="entry name" value="Nuclear_hormone_rcpt_NR2"/>
</dbReference>
<dbReference type="FunFam" id="3.30.50.10:FF:000005">
    <property type="entry name" value="Retinoic acid receptor RXR-alpha"/>
    <property type="match status" value="1"/>
</dbReference>
<dbReference type="PRINTS" id="PR00398">
    <property type="entry name" value="STRDHORMONER"/>
</dbReference>
<dbReference type="SMART" id="SM00399">
    <property type="entry name" value="ZnF_C4"/>
    <property type="match status" value="1"/>
</dbReference>
<dbReference type="InterPro" id="IPR013088">
    <property type="entry name" value="Znf_NHR/GATA"/>
</dbReference>
<evidence type="ECO:0000256" key="4">
    <source>
        <dbReference type="ARBA" id="ARBA00022833"/>
    </source>
</evidence>
<evidence type="ECO:0000256" key="12">
    <source>
        <dbReference type="SAM" id="SignalP"/>
    </source>
</evidence>
<dbReference type="Proteomes" id="UP000694700">
    <property type="component" value="Unplaced"/>
</dbReference>
<keyword evidence="9 10" id="KW-0539">Nucleus</keyword>
<dbReference type="InterPro" id="IPR001628">
    <property type="entry name" value="Znf_hrmn_rcpt"/>
</dbReference>
<keyword evidence="8 10" id="KW-0675">Receptor</keyword>
<keyword evidence="5 10" id="KW-0805">Transcription regulation</keyword>
<evidence type="ECO:0000256" key="10">
    <source>
        <dbReference type="RuleBase" id="RU004334"/>
    </source>
</evidence>
<name>A0A8C1YZI6_CYPCA</name>
<dbReference type="InterPro" id="IPR000003">
    <property type="entry name" value="Retinoid-X_rcpt/HNF4"/>
</dbReference>
<organism evidence="15 16">
    <name type="scientific">Cyprinus carpio</name>
    <name type="common">Common carp</name>
    <dbReference type="NCBI Taxonomy" id="7962"/>
    <lineage>
        <taxon>Eukaryota</taxon>
        <taxon>Metazoa</taxon>
        <taxon>Chordata</taxon>
        <taxon>Craniata</taxon>
        <taxon>Vertebrata</taxon>
        <taxon>Euteleostomi</taxon>
        <taxon>Actinopterygii</taxon>
        <taxon>Neopterygii</taxon>
        <taxon>Teleostei</taxon>
        <taxon>Ostariophysi</taxon>
        <taxon>Cypriniformes</taxon>
        <taxon>Cyprinidae</taxon>
        <taxon>Cyprininae</taxon>
        <taxon>Cyprinus</taxon>
    </lineage>
</organism>
<dbReference type="SMART" id="SM00430">
    <property type="entry name" value="HOLI"/>
    <property type="match status" value="1"/>
</dbReference>
<comment type="subcellular location">
    <subcellularLocation>
        <location evidence="10">Nucleus</location>
    </subcellularLocation>
</comment>
<keyword evidence="4 10" id="KW-0862">Zinc</keyword>
<reference evidence="15" key="1">
    <citation type="submission" date="2025-08" db="UniProtKB">
        <authorList>
            <consortium name="Ensembl"/>
        </authorList>
    </citation>
    <scope>IDENTIFICATION</scope>
</reference>
<feature type="domain" description="Nuclear receptor" evidence="13">
    <location>
        <begin position="69"/>
        <end position="144"/>
    </location>
</feature>
<dbReference type="CDD" id="cd06956">
    <property type="entry name" value="NR_DBD_RXR"/>
    <property type="match status" value="1"/>
</dbReference>
<dbReference type="SUPFAM" id="SSF57716">
    <property type="entry name" value="Glucocorticoid receptor-like (DNA-binding domain)"/>
    <property type="match status" value="1"/>
</dbReference>
<sequence>MRKSSFYSTKIFLLFSVTSSLSIAHCPSQINSTVSMSGLHAVSSSDDVKPPFGLKPMSAHSPGPMLSQKRLCAICGDRSSGKHYGVYSCEGCKGFFKRTVRKDLSYTCRDSKDCLVDKRQRNRCQYCRYQKCLAMGMKREAVQEERQRNKEREGEVESTSAANEEMPVEKILEAEMAVEQKTELHADGSSGGSSPNDPVTNICQAADKQLFTLVEWAKRIPHFSELSLDDQVILLRAGWNELLIASFSHRSIAVKDGILLATGLHVHRNSAHSAGVGAIFDRVLTELVSKMRDMQMDKTELGCLRAIILFNPDAKGLSSPSEVELLREKVYASLEAYCKHRYPDQQGRFAKLLLRLPALRSIGLKCLEHLFFFKLIGDTPIDTFLMEMLEAPEILFFKFPGGSKS</sequence>
<feature type="domain" description="NR LBD" evidence="14">
    <location>
        <begin position="163"/>
        <end position="392"/>
    </location>
</feature>
<evidence type="ECO:0000256" key="7">
    <source>
        <dbReference type="ARBA" id="ARBA00023163"/>
    </source>
</evidence>
<feature type="region of interest" description="Disordered" evidence="11">
    <location>
        <begin position="143"/>
        <end position="165"/>
    </location>
</feature>
<dbReference type="GO" id="GO:0005634">
    <property type="term" value="C:nucleus"/>
    <property type="evidence" value="ECO:0007669"/>
    <property type="project" value="UniProtKB-SubCell"/>
</dbReference>
<dbReference type="GO" id="GO:0008270">
    <property type="term" value="F:zinc ion binding"/>
    <property type="evidence" value="ECO:0007669"/>
    <property type="project" value="UniProtKB-KW"/>
</dbReference>
<evidence type="ECO:0000313" key="15">
    <source>
        <dbReference type="Ensembl" id="ENSCCRP00015041806.1"/>
    </source>
</evidence>
<dbReference type="Gene3D" id="3.30.50.10">
    <property type="entry name" value="Erythroid Transcription Factor GATA-1, subunit A"/>
    <property type="match status" value="1"/>
</dbReference>
<dbReference type="AlphaFoldDB" id="A0A8C1YZI6"/>
<proteinExistence type="inferred from homology"/>
<protein>
    <submittedName>
        <fullName evidence="15">Retinoid x receptor, beta a</fullName>
    </submittedName>
</protein>